<evidence type="ECO:0000313" key="3">
    <source>
        <dbReference type="Proteomes" id="UP000324222"/>
    </source>
</evidence>
<dbReference type="EMBL" id="VSRR010003131">
    <property type="protein sequence ID" value="MPC34789.1"/>
    <property type="molecule type" value="Genomic_DNA"/>
</dbReference>
<evidence type="ECO:0000313" key="2">
    <source>
        <dbReference type="EMBL" id="MPC34789.1"/>
    </source>
</evidence>
<organism evidence="2 3">
    <name type="scientific">Portunus trituberculatus</name>
    <name type="common">Swimming crab</name>
    <name type="synonym">Neptunus trituberculatus</name>
    <dbReference type="NCBI Taxonomy" id="210409"/>
    <lineage>
        <taxon>Eukaryota</taxon>
        <taxon>Metazoa</taxon>
        <taxon>Ecdysozoa</taxon>
        <taxon>Arthropoda</taxon>
        <taxon>Crustacea</taxon>
        <taxon>Multicrustacea</taxon>
        <taxon>Malacostraca</taxon>
        <taxon>Eumalacostraca</taxon>
        <taxon>Eucarida</taxon>
        <taxon>Decapoda</taxon>
        <taxon>Pleocyemata</taxon>
        <taxon>Brachyura</taxon>
        <taxon>Eubrachyura</taxon>
        <taxon>Portunoidea</taxon>
        <taxon>Portunidae</taxon>
        <taxon>Portuninae</taxon>
        <taxon>Portunus</taxon>
    </lineage>
</organism>
<accession>A0A5B7ENN9</accession>
<proteinExistence type="predicted"/>
<keyword evidence="3" id="KW-1185">Reference proteome</keyword>
<sequence>MEKDLMAYIPVVIESITEIRTFYISASHRADWPTCTGVSRFNDPQPRRGTGHRKDISGTFIEAAAVPRS</sequence>
<protein>
    <submittedName>
        <fullName evidence="2">Uncharacterized protein</fullName>
    </submittedName>
</protein>
<reference evidence="2 3" key="1">
    <citation type="submission" date="2019-05" db="EMBL/GenBank/DDBJ databases">
        <title>Another draft genome of Portunus trituberculatus and its Hox gene families provides insights of decapod evolution.</title>
        <authorList>
            <person name="Jeong J.-H."/>
            <person name="Song I."/>
            <person name="Kim S."/>
            <person name="Choi T."/>
            <person name="Kim D."/>
            <person name="Ryu S."/>
            <person name="Kim W."/>
        </authorList>
    </citation>
    <scope>NUCLEOTIDE SEQUENCE [LARGE SCALE GENOMIC DNA]</scope>
    <source>
        <tissue evidence="2">Muscle</tissue>
    </source>
</reference>
<evidence type="ECO:0000256" key="1">
    <source>
        <dbReference type="SAM" id="MobiDB-lite"/>
    </source>
</evidence>
<dbReference type="AlphaFoldDB" id="A0A5B7ENN9"/>
<feature type="region of interest" description="Disordered" evidence="1">
    <location>
        <begin position="35"/>
        <end position="54"/>
    </location>
</feature>
<name>A0A5B7ENN9_PORTR</name>
<comment type="caution">
    <text evidence="2">The sequence shown here is derived from an EMBL/GenBank/DDBJ whole genome shotgun (WGS) entry which is preliminary data.</text>
</comment>
<dbReference type="Proteomes" id="UP000324222">
    <property type="component" value="Unassembled WGS sequence"/>
</dbReference>
<gene>
    <name evidence="2" type="ORF">E2C01_028190</name>
</gene>